<dbReference type="Pfam" id="PF00400">
    <property type="entry name" value="WD40"/>
    <property type="match status" value="3"/>
</dbReference>
<accession>A0A7S3UE67</accession>
<evidence type="ECO:0008006" key="5">
    <source>
        <dbReference type="Google" id="ProtNLM"/>
    </source>
</evidence>
<dbReference type="PANTHER" id="PTHR19848">
    <property type="entry name" value="WD40 REPEAT PROTEIN"/>
    <property type="match status" value="1"/>
</dbReference>
<protein>
    <recommendedName>
        <fullName evidence="5">Anaphase-promoting complex subunit 4 WD40 domain-containing protein</fullName>
    </recommendedName>
</protein>
<gene>
    <name evidence="4" type="ORF">PSAL00342_LOCUS3826</name>
</gene>
<evidence type="ECO:0000256" key="3">
    <source>
        <dbReference type="PROSITE-ProRule" id="PRU00221"/>
    </source>
</evidence>
<proteinExistence type="predicted"/>
<organism evidence="4">
    <name type="scientific">Picocystis salinarum</name>
    <dbReference type="NCBI Taxonomy" id="88271"/>
    <lineage>
        <taxon>Eukaryota</taxon>
        <taxon>Viridiplantae</taxon>
        <taxon>Chlorophyta</taxon>
        <taxon>Picocystophyceae</taxon>
        <taxon>Picocystales</taxon>
        <taxon>Picocystaceae</taxon>
        <taxon>Picocystis</taxon>
    </lineage>
</organism>
<dbReference type="AlphaFoldDB" id="A0A7S3UE67"/>
<evidence type="ECO:0000256" key="2">
    <source>
        <dbReference type="ARBA" id="ARBA00022737"/>
    </source>
</evidence>
<dbReference type="Gene3D" id="2.130.10.10">
    <property type="entry name" value="YVTN repeat-like/Quinoprotein amine dehydrogenase"/>
    <property type="match status" value="2"/>
</dbReference>
<dbReference type="SUPFAM" id="SSF50978">
    <property type="entry name" value="WD40 repeat-like"/>
    <property type="match status" value="1"/>
</dbReference>
<dbReference type="InterPro" id="IPR001680">
    <property type="entry name" value="WD40_rpt"/>
</dbReference>
<keyword evidence="2" id="KW-0677">Repeat</keyword>
<feature type="repeat" description="WD" evidence="3">
    <location>
        <begin position="78"/>
        <end position="119"/>
    </location>
</feature>
<dbReference type="EMBL" id="HBIS01004217">
    <property type="protein sequence ID" value="CAE0610003.1"/>
    <property type="molecule type" value="Transcribed_RNA"/>
</dbReference>
<feature type="repeat" description="WD" evidence="3">
    <location>
        <begin position="292"/>
        <end position="334"/>
    </location>
</feature>
<dbReference type="PANTHER" id="PTHR19848:SF8">
    <property type="entry name" value="F-BOX AND WD REPEAT DOMAIN CONTAINING 7"/>
    <property type="match status" value="1"/>
</dbReference>
<keyword evidence="1 3" id="KW-0853">WD repeat</keyword>
<evidence type="ECO:0000256" key="1">
    <source>
        <dbReference type="ARBA" id="ARBA00022574"/>
    </source>
</evidence>
<sequence length="381" mass="40305">MADPSARVTATFAEEEGLEDIVEEPEEMEQKWEAEAEDAITALRRCEAGEGTPALAASSLEGEILVLELASGKTMYELDGHKGGTTCLGVGKDPSRLASGGEDGRIKVWDLTTGQLFSSTDCFQEGDRRKGSVELIACNSCSDYFVAAYGKDVWVVAFTESESAMRLESLTTSVAALALSKAMTVHVATDGKLHLYEDLGKGKISYLEIDHAMNALGVDPSGKWVVAGCLNKLVHVWNMDSGESFEIKGISSKVKICAFDASGEKMVSNSGPAALVWPFDGEGPAGRVPCYLHAHESPLEAASWGPGGNGLLATGGAEGLLIVWDAKESRATYMPNGSRGPDVLAVVAVAEHDDGVTVLEWADSSTIVAGYESGAIVCWEM</sequence>
<dbReference type="InterPro" id="IPR036322">
    <property type="entry name" value="WD40_repeat_dom_sf"/>
</dbReference>
<dbReference type="InterPro" id="IPR019775">
    <property type="entry name" value="WD40_repeat_CS"/>
</dbReference>
<dbReference type="PROSITE" id="PS00678">
    <property type="entry name" value="WD_REPEATS_1"/>
    <property type="match status" value="1"/>
</dbReference>
<dbReference type="SMART" id="SM00320">
    <property type="entry name" value="WD40"/>
    <property type="match status" value="4"/>
</dbReference>
<dbReference type="PROSITE" id="PS50294">
    <property type="entry name" value="WD_REPEATS_REGION"/>
    <property type="match status" value="2"/>
</dbReference>
<dbReference type="InterPro" id="IPR015943">
    <property type="entry name" value="WD40/YVTN_repeat-like_dom_sf"/>
</dbReference>
<reference evidence="4" key="1">
    <citation type="submission" date="2021-01" db="EMBL/GenBank/DDBJ databases">
        <authorList>
            <person name="Corre E."/>
            <person name="Pelletier E."/>
            <person name="Niang G."/>
            <person name="Scheremetjew M."/>
            <person name="Finn R."/>
            <person name="Kale V."/>
            <person name="Holt S."/>
            <person name="Cochrane G."/>
            <person name="Meng A."/>
            <person name="Brown T."/>
            <person name="Cohen L."/>
        </authorList>
    </citation>
    <scope>NUCLEOTIDE SEQUENCE</scope>
    <source>
        <strain evidence="4">CCMP1897</strain>
    </source>
</reference>
<dbReference type="PROSITE" id="PS50082">
    <property type="entry name" value="WD_REPEATS_2"/>
    <property type="match status" value="2"/>
</dbReference>
<evidence type="ECO:0000313" key="4">
    <source>
        <dbReference type="EMBL" id="CAE0610003.1"/>
    </source>
</evidence>
<name>A0A7S3UE67_9CHLO</name>